<dbReference type="Pfam" id="PF16153">
    <property type="entry name" value="DUF4861"/>
    <property type="match status" value="1"/>
</dbReference>
<reference evidence="2" key="1">
    <citation type="journal article" date="2019" name="Int. J. Syst. Evol. Microbiol.">
        <title>The Global Catalogue of Microorganisms (GCM) 10K type strain sequencing project: providing services to taxonomists for standard genome sequencing and annotation.</title>
        <authorList>
            <consortium name="The Broad Institute Genomics Platform"/>
            <consortium name="The Broad Institute Genome Sequencing Center for Infectious Disease"/>
            <person name="Wu L."/>
            <person name="Ma J."/>
        </authorList>
    </citation>
    <scope>NUCLEOTIDE SEQUENCE [LARGE SCALE GENOMIC DNA]</scope>
    <source>
        <strain evidence="2">JCM 16704</strain>
    </source>
</reference>
<dbReference type="EMBL" id="BAAAZI010000007">
    <property type="protein sequence ID" value="GAA4139879.1"/>
    <property type="molecule type" value="Genomic_DNA"/>
</dbReference>
<dbReference type="InterPro" id="IPR032342">
    <property type="entry name" value="DUF4861"/>
</dbReference>
<dbReference type="SUPFAM" id="SSF74650">
    <property type="entry name" value="Galactose mutarotase-like"/>
    <property type="match status" value="1"/>
</dbReference>
<name>A0ABP7YQQ6_9SPHI</name>
<organism evidence="1 2">
    <name type="scientific">Sphingobacterium kyonggiense</name>
    <dbReference type="NCBI Taxonomy" id="714075"/>
    <lineage>
        <taxon>Bacteria</taxon>
        <taxon>Pseudomonadati</taxon>
        <taxon>Bacteroidota</taxon>
        <taxon>Sphingobacteriia</taxon>
        <taxon>Sphingobacteriales</taxon>
        <taxon>Sphingobacteriaceae</taxon>
        <taxon>Sphingobacterium</taxon>
    </lineage>
</organism>
<protein>
    <submittedName>
        <fullName evidence="1">DUF4861 domain-containing protein</fullName>
    </submittedName>
</protein>
<keyword evidence="2" id="KW-1185">Reference proteome</keyword>
<evidence type="ECO:0000313" key="1">
    <source>
        <dbReference type="EMBL" id="GAA4139879.1"/>
    </source>
</evidence>
<evidence type="ECO:0000313" key="2">
    <source>
        <dbReference type="Proteomes" id="UP001500101"/>
    </source>
</evidence>
<comment type="caution">
    <text evidence="1">The sequence shown here is derived from an EMBL/GenBank/DDBJ whole genome shotgun (WGS) entry which is preliminary data.</text>
</comment>
<proteinExistence type="predicted"/>
<dbReference type="InterPro" id="IPR011013">
    <property type="entry name" value="Gal_mutarotase_sf_dom"/>
</dbReference>
<accession>A0ABP7YQQ6</accession>
<dbReference type="Proteomes" id="UP001500101">
    <property type="component" value="Unassembled WGS sequence"/>
</dbReference>
<gene>
    <name evidence="1" type="ORF">GCM10022216_18480</name>
</gene>
<sequence length="365" mass="42093">MCLILFLTKDVQAQKKIALHNPTNASREELISIPYKKYSQAFGLDSNFQIKDDKGNFYPHQLERLGESNVQNVLILVNIPAKGKLELHPDFSESTSYPPMTYARKVPERFDDFAWENNVVAFRIYGPALEGRPDDAQGIDFWAKRTPNLIINKWYKSEDYHQDHGEGLDYYSVGKSLGLGDVAVYLQDSIIYGKHYRTHKILDNGPLRTTFELTYPEENYQGQRIQLKKTISLDANSRFNRIQIEVNNKDKSSTAIVIGLVKRKEKEPIFLLGDKNNYLAYWEPNMNKNGHTATAIVYPSKIKSNFINSPLQFLNRIVVSNKTPITYYSGAAWDKEGKITDSNTWFEYVDQFARSRKEAIRVKIK</sequence>